<sequence length="123" mass="14014">MDPRLEDQYSIRGARKVAKLAYQCLSQQPKSRPTMTNVVKILEPILDLKDIPIGPFVYVAPSFDCNKSGLKTKGSEEKEKEKNKVQIISDQDDKGSAREKNQLKSAIVCSDTHLYKTLRQEFR</sequence>
<dbReference type="Gene3D" id="1.10.510.10">
    <property type="entry name" value="Transferase(Phosphotransferase) domain 1"/>
    <property type="match status" value="1"/>
</dbReference>
<dbReference type="PANTHER" id="PTHR45621">
    <property type="entry name" value="OS01G0588500 PROTEIN-RELATED"/>
    <property type="match status" value="1"/>
</dbReference>
<evidence type="ECO:0000256" key="1">
    <source>
        <dbReference type="SAM" id="MobiDB-lite"/>
    </source>
</evidence>
<feature type="compositionally biased region" description="Basic and acidic residues" evidence="1">
    <location>
        <begin position="91"/>
        <end position="101"/>
    </location>
</feature>
<dbReference type="Proteomes" id="UP000823775">
    <property type="component" value="Unassembled WGS sequence"/>
</dbReference>
<gene>
    <name evidence="2" type="ORF">HAX54_026480</name>
</gene>
<protein>
    <submittedName>
        <fullName evidence="2">Uncharacterized protein</fullName>
    </submittedName>
</protein>
<feature type="compositionally biased region" description="Basic and acidic residues" evidence="1">
    <location>
        <begin position="73"/>
        <end position="84"/>
    </location>
</feature>
<dbReference type="InterPro" id="IPR050823">
    <property type="entry name" value="Plant_Ser_Thr_Prot_Kinase"/>
</dbReference>
<proteinExistence type="predicted"/>
<name>A0ABS8Y609_DATST</name>
<keyword evidence="3" id="KW-1185">Reference proteome</keyword>
<dbReference type="EMBL" id="JACEIK010032154">
    <property type="protein sequence ID" value="MCE5166786.1"/>
    <property type="molecule type" value="Genomic_DNA"/>
</dbReference>
<feature type="region of interest" description="Disordered" evidence="1">
    <location>
        <begin position="69"/>
        <end position="101"/>
    </location>
</feature>
<accession>A0ABS8Y609</accession>
<evidence type="ECO:0000313" key="2">
    <source>
        <dbReference type="EMBL" id="MCE5166786.1"/>
    </source>
</evidence>
<organism evidence="2 3">
    <name type="scientific">Datura stramonium</name>
    <name type="common">Jimsonweed</name>
    <name type="synonym">Common thornapple</name>
    <dbReference type="NCBI Taxonomy" id="4076"/>
    <lineage>
        <taxon>Eukaryota</taxon>
        <taxon>Viridiplantae</taxon>
        <taxon>Streptophyta</taxon>
        <taxon>Embryophyta</taxon>
        <taxon>Tracheophyta</taxon>
        <taxon>Spermatophyta</taxon>
        <taxon>Magnoliopsida</taxon>
        <taxon>eudicotyledons</taxon>
        <taxon>Gunneridae</taxon>
        <taxon>Pentapetalae</taxon>
        <taxon>asterids</taxon>
        <taxon>lamiids</taxon>
        <taxon>Solanales</taxon>
        <taxon>Solanaceae</taxon>
        <taxon>Solanoideae</taxon>
        <taxon>Datureae</taxon>
        <taxon>Datura</taxon>
    </lineage>
</organism>
<reference evidence="2 3" key="1">
    <citation type="journal article" date="2021" name="BMC Genomics">
        <title>Datura genome reveals duplications of psychoactive alkaloid biosynthetic genes and high mutation rate following tissue culture.</title>
        <authorList>
            <person name="Rajewski A."/>
            <person name="Carter-House D."/>
            <person name="Stajich J."/>
            <person name="Litt A."/>
        </authorList>
    </citation>
    <scope>NUCLEOTIDE SEQUENCE [LARGE SCALE GENOMIC DNA]</scope>
    <source>
        <strain evidence="2">AR-01</strain>
    </source>
</reference>
<comment type="caution">
    <text evidence="2">The sequence shown here is derived from an EMBL/GenBank/DDBJ whole genome shotgun (WGS) entry which is preliminary data.</text>
</comment>
<evidence type="ECO:0000313" key="3">
    <source>
        <dbReference type="Proteomes" id="UP000823775"/>
    </source>
</evidence>